<name>A0ACA9TTU9_BIOOC</name>
<proteinExistence type="predicted"/>
<reference evidence="1" key="1">
    <citation type="submission" date="2020-04" db="EMBL/GenBank/DDBJ databases">
        <authorList>
            <person name="Broberg M."/>
        </authorList>
    </citation>
    <scope>NUCLEOTIDE SEQUENCE</scope>
</reference>
<dbReference type="Proteomes" id="UP000836387">
    <property type="component" value="Unassembled WGS sequence"/>
</dbReference>
<evidence type="ECO:0000313" key="1">
    <source>
        <dbReference type="EMBL" id="CAG9944002.1"/>
    </source>
</evidence>
<comment type="caution">
    <text evidence="1">The sequence shown here is derived from an EMBL/GenBank/DDBJ whole genome shotgun (WGS) entry which is preliminary data.</text>
</comment>
<keyword evidence="2" id="KW-1185">Reference proteome</keyword>
<sequence>MPWKTDPLKPLPARESRSSGAGQGLVTERLPRAAVLLRQALHARGLYLAQEGGDLGDVALDLLILGLVSWVFAEGAEDPELLHLAGQGEELLY</sequence>
<accession>A0ACA9TTU9</accession>
<dbReference type="EMBL" id="CADEHS020000007">
    <property type="protein sequence ID" value="CAG9944002.1"/>
    <property type="molecule type" value="Genomic_DNA"/>
</dbReference>
<protein>
    <submittedName>
        <fullName evidence="1">Uncharacterized protein</fullName>
    </submittedName>
</protein>
<reference evidence="1" key="2">
    <citation type="submission" date="2021-10" db="EMBL/GenBank/DDBJ databases">
        <authorList>
            <person name="Piombo E."/>
        </authorList>
    </citation>
    <scope>NUCLEOTIDE SEQUENCE</scope>
</reference>
<gene>
    <name evidence="1" type="ORF">CRV2_00001166</name>
</gene>
<evidence type="ECO:0000313" key="2">
    <source>
        <dbReference type="Proteomes" id="UP000836387"/>
    </source>
</evidence>
<organism evidence="1 2">
    <name type="scientific">Clonostachys rosea f. rosea IK726</name>
    <dbReference type="NCBI Taxonomy" id="1349383"/>
    <lineage>
        <taxon>Eukaryota</taxon>
        <taxon>Fungi</taxon>
        <taxon>Dikarya</taxon>
        <taxon>Ascomycota</taxon>
        <taxon>Pezizomycotina</taxon>
        <taxon>Sordariomycetes</taxon>
        <taxon>Hypocreomycetidae</taxon>
        <taxon>Hypocreales</taxon>
        <taxon>Bionectriaceae</taxon>
        <taxon>Clonostachys</taxon>
    </lineage>
</organism>